<comment type="caution">
    <text evidence="1">The sequence shown here is derived from an EMBL/GenBank/DDBJ whole genome shotgun (WGS) entry which is preliminary data.</text>
</comment>
<keyword evidence="2" id="KW-1185">Reference proteome</keyword>
<dbReference type="AlphaFoldDB" id="A0A7W6MYT4"/>
<protein>
    <recommendedName>
        <fullName evidence="3">Lipoprotein</fullName>
    </recommendedName>
</protein>
<name>A0A7W6MYT4_9BACT</name>
<dbReference type="Proteomes" id="UP000546007">
    <property type="component" value="Unassembled WGS sequence"/>
</dbReference>
<organism evidence="1 2">
    <name type="scientific">Butyricimonas faecihominis</name>
    <dbReference type="NCBI Taxonomy" id="1472416"/>
    <lineage>
        <taxon>Bacteria</taxon>
        <taxon>Pseudomonadati</taxon>
        <taxon>Bacteroidota</taxon>
        <taxon>Bacteroidia</taxon>
        <taxon>Bacteroidales</taxon>
        <taxon>Odoribacteraceae</taxon>
        <taxon>Butyricimonas</taxon>
    </lineage>
</organism>
<evidence type="ECO:0000313" key="1">
    <source>
        <dbReference type="EMBL" id="MBB4026180.1"/>
    </source>
</evidence>
<proteinExistence type="predicted"/>
<dbReference type="OrthoDB" id="1097496at2"/>
<sequence>MKKILYVLCLLTTLVACSDDDDKIITDYDKPYTKLPSSELRTLIEDNISSCEALVKEFSEMDENNEIFDLIRYYDINLSFNISDFINSRSSDSSKENTFTGMKLVWNKDKQDFDTTINAAGFMEVLFPSSKTDQSKNDLRFIATIDYSTGVCLKMEVYKGEEILLHKVQQYNKETSEAIQIVKCPPYSQMVKMEINYDDIVSRFIMRRMPKEVIVQKDGGDYYSLSMNIENGNLDLVTDFNNIRIRSTFEQYNSIQALIEEIYYTNEGRYDELVTELFRKNMRESVIVFTDKDEKIGEWEFVELKRNGESPFPLCKCIFQDGTELFFHLYTFI</sequence>
<dbReference type="EMBL" id="JACIES010000004">
    <property type="protein sequence ID" value="MBB4026180.1"/>
    <property type="molecule type" value="Genomic_DNA"/>
</dbReference>
<evidence type="ECO:0000313" key="2">
    <source>
        <dbReference type="Proteomes" id="UP000546007"/>
    </source>
</evidence>
<gene>
    <name evidence="1" type="ORF">GGR14_001970</name>
</gene>
<dbReference type="PROSITE" id="PS51257">
    <property type="entry name" value="PROKAR_LIPOPROTEIN"/>
    <property type="match status" value="1"/>
</dbReference>
<dbReference type="RefSeq" id="WP_124316268.1">
    <property type="nucleotide sequence ID" value="NZ_AP028155.1"/>
</dbReference>
<reference evidence="1 2" key="1">
    <citation type="submission" date="2020-08" db="EMBL/GenBank/DDBJ databases">
        <title>Genomic Encyclopedia of Type Strains, Phase IV (KMG-IV): sequencing the most valuable type-strain genomes for metagenomic binning, comparative biology and taxonomic classification.</title>
        <authorList>
            <person name="Goeker M."/>
        </authorList>
    </citation>
    <scope>NUCLEOTIDE SEQUENCE [LARGE SCALE GENOMIC DNA]</scope>
    <source>
        <strain evidence="1 2">DSM 105721</strain>
    </source>
</reference>
<accession>A0A7W6MYT4</accession>
<evidence type="ECO:0008006" key="3">
    <source>
        <dbReference type="Google" id="ProtNLM"/>
    </source>
</evidence>
<dbReference type="GeneID" id="93102413"/>